<feature type="compositionally biased region" description="Basic and acidic residues" evidence="1">
    <location>
        <begin position="403"/>
        <end position="417"/>
    </location>
</feature>
<keyword evidence="3" id="KW-1185">Reference proteome</keyword>
<feature type="compositionally biased region" description="Low complexity" evidence="1">
    <location>
        <begin position="697"/>
        <end position="713"/>
    </location>
</feature>
<gene>
    <name evidence="2" type="ORF">KIH74_18120</name>
</gene>
<feature type="compositionally biased region" description="Polar residues" evidence="1">
    <location>
        <begin position="246"/>
        <end position="258"/>
    </location>
</feature>
<organism evidence="2 3">
    <name type="scientific">Kineosporia corallincola</name>
    <dbReference type="NCBI Taxonomy" id="2835133"/>
    <lineage>
        <taxon>Bacteria</taxon>
        <taxon>Bacillati</taxon>
        <taxon>Actinomycetota</taxon>
        <taxon>Actinomycetes</taxon>
        <taxon>Kineosporiales</taxon>
        <taxon>Kineosporiaceae</taxon>
        <taxon>Kineosporia</taxon>
    </lineage>
</organism>
<feature type="compositionally biased region" description="Basic and acidic residues" evidence="1">
    <location>
        <begin position="47"/>
        <end position="56"/>
    </location>
</feature>
<feature type="compositionally biased region" description="Low complexity" evidence="1">
    <location>
        <begin position="273"/>
        <end position="282"/>
    </location>
</feature>
<feature type="region of interest" description="Disordered" evidence="1">
    <location>
        <begin position="195"/>
        <end position="503"/>
    </location>
</feature>
<evidence type="ECO:0000256" key="1">
    <source>
        <dbReference type="SAM" id="MobiDB-lite"/>
    </source>
</evidence>
<proteinExistence type="predicted"/>
<feature type="compositionally biased region" description="Polar residues" evidence="1">
    <location>
        <begin position="213"/>
        <end position="224"/>
    </location>
</feature>
<feature type="compositionally biased region" description="Basic and acidic residues" evidence="1">
    <location>
        <begin position="291"/>
        <end position="310"/>
    </location>
</feature>
<evidence type="ECO:0000313" key="3">
    <source>
        <dbReference type="Proteomes" id="UP001197247"/>
    </source>
</evidence>
<name>A0ABS5TIF4_9ACTN</name>
<feature type="region of interest" description="Disordered" evidence="1">
    <location>
        <begin position="1"/>
        <end position="165"/>
    </location>
</feature>
<reference evidence="2 3" key="1">
    <citation type="submission" date="2021-05" db="EMBL/GenBank/DDBJ databases">
        <title>Kineosporia and Streptomyces sp. nov. two new marine actinobacteria isolated from Coral.</title>
        <authorList>
            <person name="Buangrab K."/>
            <person name="Sutthacheep M."/>
            <person name="Yeemin T."/>
            <person name="Harunari E."/>
            <person name="Igarashi Y."/>
            <person name="Kanchanasin P."/>
            <person name="Tanasupawat S."/>
            <person name="Phongsopitanun W."/>
        </authorList>
    </citation>
    <scope>NUCLEOTIDE SEQUENCE [LARGE SCALE GENOMIC DNA]</scope>
    <source>
        <strain evidence="2 3">J2-2</strain>
    </source>
</reference>
<feature type="compositionally biased region" description="Basic and acidic residues" evidence="1">
    <location>
        <begin position="345"/>
        <end position="354"/>
    </location>
</feature>
<comment type="caution">
    <text evidence="2">The sequence shown here is derived from an EMBL/GenBank/DDBJ whole genome shotgun (WGS) entry which is preliminary data.</text>
</comment>
<dbReference type="EMBL" id="JAHBAY010000007">
    <property type="protein sequence ID" value="MBT0770865.1"/>
    <property type="molecule type" value="Genomic_DNA"/>
</dbReference>
<feature type="compositionally biased region" description="Low complexity" evidence="1">
    <location>
        <begin position="109"/>
        <end position="120"/>
    </location>
</feature>
<feature type="compositionally biased region" description="Gly residues" evidence="1">
    <location>
        <begin position="493"/>
        <end position="503"/>
    </location>
</feature>
<accession>A0ABS5TIF4</accession>
<dbReference type="Proteomes" id="UP001197247">
    <property type="component" value="Unassembled WGS sequence"/>
</dbReference>
<feature type="compositionally biased region" description="Low complexity" evidence="1">
    <location>
        <begin position="127"/>
        <end position="148"/>
    </location>
</feature>
<sequence>MSDEGSNRPTRLVTGPVRQDTGPRMSPVYQDVTGRPIPLAEGWEAPEAERPRENRHQQWAGAAAAFTDDAVGLFTADARQSETRYEPPKSYPPTAGGSAFFTGARKAQQDTGQTGQVGQDSRPSVAPEPLIDPSPSLSPDSGASSAPPEYHRGGGGGAFFAGARRAAIDRQTGSIERITGSEPVEQPPVEEFYDDLYQQASPYQQADYHETASRQASFQESYPQTEPAGFEQPSSSSYDYAFTDYQPGQTGSQPQVSGWDQPGQDDGYGSDGYGSDSNGSDGYRAEGGYDQDGRADQDARDDQDTRDGQDARGGWGEPDSYDSAPAGPARRTDDGYPRTYPPQEETFRAPDDQKAPPWQQVQASQPMSGYATPGFGEQRPEPQPPEPQRPDVPKAPAPWDQPDTARDTARGRDHQDGDVPGWNAPPPRRSEPGAPRPRGNGNWETPGGGRLLGGPDPDYDRAYEQDNPSYYRVGKGEVPPGQRPGQGRPGAPPRGGRGPGRRGGYGRKAALVVLVIAALAIGYFISQFGKDDTDVSRPFLREGTVGTPVTLRYAEVTATAVEGSPCLSQGYGTDFRSPEVFVVVPVKVSARGETSDLQYAAIEGGDGRLYVATSAGRGGFSTGSVQVGVPVWTSVAIEMPADAVPGAHLRIALNQTYLSQDDVTDIDLGVSRSEVAQMRKNTKTLLMPGVSAEQPDASSGTTTTACAGAAESA</sequence>
<dbReference type="RefSeq" id="WP_214157156.1">
    <property type="nucleotide sequence ID" value="NZ_JAHBAY010000007.1"/>
</dbReference>
<feature type="region of interest" description="Disordered" evidence="1">
    <location>
        <begin position="690"/>
        <end position="713"/>
    </location>
</feature>
<evidence type="ECO:0000313" key="2">
    <source>
        <dbReference type="EMBL" id="MBT0770865.1"/>
    </source>
</evidence>
<protein>
    <submittedName>
        <fullName evidence="2">Uncharacterized protein</fullName>
    </submittedName>
</protein>